<keyword evidence="2" id="KW-1185">Reference proteome</keyword>
<dbReference type="EMBL" id="BMAW01035609">
    <property type="protein sequence ID" value="GFU40312.1"/>
    <property type="molecule type" value="Genomic_DNA"/>
</dbReference>
<gene>
    <name evidence="1" type="primary">pol_4433</name>
    <name evidence="1" type="ORF">NPIL_436591</name>
</gene>
<evidence type="ECO:0000313" key="2">
    <source>
        <dbReference type="Proteomes" id="UP000887013"/>
    </source>
</evidence>
<dbReference type="PANTHER" id="PTHR38681:SF1">
    <property type="entry name" value="RETROVIRUS-RELATED POL POLYPROTEIN FROM TRANSPOSON 412-LIKE PROTEIN"/>
    <property type="match status" value="1"/>
</dbReference>
<dbReference type="InterPro" id="IPR012337">
    <property type="entry name" value="RNaseH-like_sf"/>
</dbReference>
<dbReference type="AlphaFoldDB" id="A0A8X6QRG2"/>
<dbReference type="Proteomes" id="UP000887013">
    <property type="component" value="Unassembled WGS sequence"/>
</dbReference>
<protein>
    <submittedName>
        <fullName evidence="1">Retrovirus-related Pol polyprotein from transposon opus</fullName>
    </submittedName>
</protein>
<dbReference type="OrthoDB" id="6432089at2759"/>
<name>A0A8X6QRG2_NEPPI</name>
<dbReference type="GO" id="GO:0003676">
    <property type="term" value="F:nucleic acid binding"/>
    <property type="evidence" value="ECO:0007669"/>
    <property type="project" value="InterPro"/>
</dbReference>
<accession>A0A8X6QRG2</accession>
<comment type="caution">
    <text evidence="1">The sequence shown here is derived from an EMBL/GenBank/DDBJ whole genome shotgun (WGS) entry which is preliminary data.</text>
</comment>
<proteinExistence type="predicted"/>
<evidence type="ECO:0000313" key="1">
    <source>
        <dbReference type="EMBL" id="GFU40312.1"/>
    </source>
</evidence>
<organism evidence="1 2">
    <name type="scientific">Nephila pilipes</name>
    <name type="common">Giant wood spider</name>
    <name type="synonym">Nephila maculata</name>
    <dbReference type="NCBI Taxonomy" id="299642"/>
    <lineage>
        <taxon>Eukaryota</taxon>
        <taxon>Metazoa</taxon>
        <taxon>Ecdysozoa</taxon>
        <taxon>Arthropoda</taxon>
        <taxon>Chelicerata</taxon>
        <taxon>Arachnida</taxon>
        <taxon>Araneae</taxon>
        <taxon>Araneomorphae</taxon>
        <taxon>Entelegynae</taxon>
        <taxon>Araneoidea</taxon>
        <taxon>Nephilidae</taxon>
        <taxon>Nephila</taxon>
    </lineage>
</organism>
<sequence length="194" mass="22290">MTEKYLWPNIIKQVREWTTACIRCKKCKGIRHENSKFGEYQAPDERFSVVHIDFIGPLPLSEGMMYCLTCIDQFSCWMEVVPLLDIIAEIVGKHFMNIGSVRSLKGAIKAHNNIEWIESLPTVLLGLRAALRPDVNHTIAQMAYGAYIKLPGEFFNRPSINMDPQNFVTELQQHLENIRPLKSPNTKKQKKNCT</sequence>
<dbReference type="PANTHER" id="PTHR38681">
    <property type="entry name" value="RETROVIRUS-RELATED POL POLYPROTEIN FROM TRANSPOSON 412-LIKE PROTEIN-RELATED"/>
    <property type="match status" value="1"/>
</dbReference>
<dbReference type="SUPFAM" id="SSF53098">
    <property type="entry name" value="Ribonuclease H-like"/>
    <property type="match status" value="1"/>
</dbReference>
<dbReference type="Gene3D" id="3.30.420.10">
    <property type="entry name" value="Ribonuclease H-like superfamily/Ribonuclease H"/>
    <property type="match status" value="1"/>
</dbReference>
<reference evidence="1" key="1">
    <citation type="submission" date="2020-08" db="EMBL/GenBank/DDBJ databases">
        <title>Multicomponent nature underlies the extraordinary mechanical properties of spider dragline silk.</title>
        <authorList>
            <person name="Kono N."/>
            <person name="Nakamura H."/>
            <person name="Mori M."/>
            <person name="Yoshida Y."/>
            <person name="Ohtoshi R."/>
            <person name="Malay A.D."/>
            <person name="Moran D.A.P."/>
            <person name="Tomita M."/>
            <person name="Numata K."/>
            <person name="Arakawa K."/>
        </authorList>
    </citation>
    <scope>NUCLEOTIDE SEQUENCE</scope>
</reference>
<dbReference type="InterPro" id="IPR036397">
    <property type="entry name" value="RNaseH_sf"/>
</dbReference>